<evidence type="ECO:0000256" key="1">
    <source>
        <dbReference type="SAM" id="MobiDB-lite"/>
    </source>
</evidence>
<proteinExistence type="predicted"/>
<evidence type="ECO:0000313" key="3">
    <source>
        <dbReference type="Proteomes" id="UP000595140"/>
    </source>
</evidence>
<feature type="region of interest" description="Disordered" evidence="1">
    <location>
        <begin position="1"/>
        <end position="31"/>
    </location>
</feature>
<feature type="compositionally biased region" description="Basic and acidic residues" evidence="1">
    <location>
        <begin position="1"/>
        <end position="10"/>
    </location>
</feature>
<gene>
    <name evidence="2" type="ORF">CCAM_LOCUS23871</name>
</gene>
<organism evidence="2 3">
    <name type="scientific">Cuscuta campestris</name>
    <dbReference type="NCBI Taxonomy" id="132261"/>
    <lineage>
        <taxon>Eukaryota</taxon>
        <taxon>Viridiplantae</taxon>
        <taxon>Streptophyta</taxon>
        <taxon>Embryophyta</taxon>
        <taxon>Tracheophyta</taxon>
        <taxon>Spermatophyta</taxon>
        <taxon>Magnoliopsida</taxon>
        <taxon>eudicotyledons</taxon>
        <taxon>Gunneridae</taxon>
        <taxon>Pentapetalae</taxon>
        <taxon>asterids</taxon>
        <taxon>lamiids</taxon>
        <taxon>Solanales</taxon>
        <taxon>Convolvulaceae</taxon>
        <taxon>Cuscuteae</taxon>
        <taxon>Cuscuta</taxon>
        <taxon>Cuscuta subgen. Grammica</taxon>
        <taxon>Cuscuta sect. Cleistogrammica</taxon>
    </lineage>
</organism>
<name>A0A484M0C6_9ASTE</name>
<sequence length="80" mass="8989">MVAGGDDERMARRRRFDDDLDSRPQTPRGDDDFCLQIGILGESKVDGWTLKNRIVKDEPETNQGWWGLGLGVYGHGLGEL</sequence>
<reference evidence="2 3" key="1">
    <citation type="submission" date="2018-04" db="EMBL/GenBank/DDBJ databases">
        <authorList>
            <person name="Vogel A."/>
        </authorList>
    </citation>
    <scope>NUCLEOTIDE SEQUENCE [LARGE SCALE GENOMIC DNA]</scope>
</reference>
<protein>
    <submittedName>
        <fullName evidence="2">Uncharacterized protein</fullName>
    </submittedName>
</protein>
<dbReference type="EMBL" id="OOIL02002298">
    <property type="protein sequence ID" value="VFQ82095.1"/>
    <property type="molecule type" value="Genomic_DNA"/>
</dbReference>
<keyword evidence="3" id="KW-1185">Reference proteome</keyword>
<dbReference type="Proteomes" id="UP000595140">
    <property type="component" value="Unassembled WGS sequence"/>
</dbReference>
<evidence type="ECO:0000313" key="2">
    <source>
        <dbReference type="EMBL" id="VFQ82095.1"/>
    </source>
</evidence>
<accession>A0A484M0C6</accession>
<dbReference type="AlphaFoldDB" id="A0A484M0C6"/>